<dbReference type="Pfam" id="PF10431">
    <property type="entry name" value="ClpB_D2-small"/>
    <property type="match status" value="1"/>
</dbReference>
<accession>A0A5K1VSQ8</accession>
<dbReference type="Gene3D" id="1.10.8.60">
    <property type="match status" value="1"/>
</dbReference>
<evidence type="ECO:0000313" key="6">
    <source>
        <dbReference type="EMBL" id="GAT99636.1"/>
    </source>
</evidence>
<keyword evidence="3" id="KW-0143">Chaperone</keyword>
<dbReference type="InterPro" id="IPR028299">
    <property type="entry name" value="ClpA/B_CS2"/>
</dbReference>
<evidence type="ECO:0000259" key="5">
    <source>
        <dbReference type="SMART" id="SM01086"/>
    </source>
</evidence>
<protein>
    <submittedName>
        <fullName evidence="6">Chaperone clpb putative</fullName>
    </submittedName>
</protein>
<evidence type="ECO:0000259" key="4">
    <source>
        <dbReference type="SMART" id="SM00382"/>
    </source>
</evidence>
<dbReference type="CDD" id="cd19499">
    <property type="entry name" value="RecA-like_ClpB_Hsp104-like"/>
    <property type="match status" value="1"/>
</dbReference>
<dbReference type="GO" id="GO:0016887">
    <property type="term" value="F:ATP hydrolysis activity"/>
    <property type="evidence" value="ECO:0007669"/>
    <property type="project" value="InterPro"/>
</dbReference>
<keyword evidence="1" id="KW-0547">Nucleotide-binding</keyword>
<dbReference type="GO" id="GO:0034605">
    <property type="term" value="P:cellular response to heat"/>
    <property type="evidence" value="ECO:0007669"/>
    <property type="project" value="TreeGrafter"/>
</dbReference>
<dbReference type="SMART" id="SM00382">
    <property type="entry name" value="AAA"/>
    <property type="match status" value="1"/>
</dbReference>
<dbReference type="AlphaFoldDB" id="A0A5K1VSQ8"/>
<dbReference type="InterPro" id="IPR050130">
    <property type="entry name" value="ClpA_ClpB"/>
</dbReference>
<evidence type="ECO:0000256" key="1">
    <source>
        <dbReference type="ARBA" id="ARBA00022741"/>
    </source>
</evidence>
<gene>
    <name evidence="6" type="ORF">CL6EHI_094680</name>
</gene>
<keyword evidence="2" id="KW-0067">ATP-binding</keyword>
<dbReference type="PANTHER" id="PTHR11638">
    <property type="entry name" value="ATP-DEPENDENT CLP PROTEASE"/>
    <property type="match status" value="1"/>
</dbReference>
<organism evidence="6 7">
    <name type="scientific">Entamoeba histolytica</name>
    <dbReference type="NCBI Taxonomy" id="5759"/>
    <lineage>
        <taxon>Eukaryota</taxon>
        <taxon>Amoebozoa</taxon>
        <taxon>Evosea</taxon>
        <taxon>Archamoebae</taxon>
        <taxon>Mastigamoebida</taxon>
        <taxon>Entamoebidae</taxon>
        <taxon>Entamoeba</taxon>
    </lineage>
</organism>
<feature type="domain" description="AAA+ ATPase" evidence="4">
    <location>
        <begin position="47"/>
        <end position="191"/>
    </location>
</feature>
<evidence type="ECO:0000256" key="3">
    <source>
        <dbReference type="ARBA" id="ARBA00023186"/>
    </source>
</evidence>
<dbReference type="SUPFAM" id="SSF52540">
    <property type="entry name" value="P-loop containing nucleoside triphosphate hydrolases"/>
    <property type="match status" value="1"/>
</dbReference>
<reference evidence="6 7" key="1">
    <citation type="submission" date="2016-05" db="EMBL/GenBank/DDBJ databases">
        <title>First whole genome sequencing of Entamoeba histolytica HM1:IMSS-clone-6.</title>
        <authorList>
            <person name="Mukherjee Avik.K."/>
            <person name="Izumyama S."/>
            <person name="Nakada-Tsukui K."/>
            <person name="Nozaki T."/>
        </authorList>
    </citation>
    <scope>NUCLEOTIDE SEQUENCE [LARGE SCALE GENOMIC DNA]</scope>
    <source>
        <strain evidence="6 7">HM1:IMSS clone 6</strain>
    </source>
</reference>
<evidence type="ECO:0000313" key="7">
    <source>
        <dbReference type="Proteomes" id="UP000078387"/>
    </source>
</evidence>
<dbReference type="Pfam" id="PF07724">
    <property type="entry name" value="AAA_2"/>
    <property type="match status" value="1"/>
</dbReference>
<dbReference type="FunFam" id="3.40.50.300:FF:000025">
    <property type="entry name" value="ATP-dependent Clp protease subunit"/>
    <property type="match status" value="1"/>
</dbReference>
<dbReference type="Gene3D" id="3.40.50.300">
    <property type="entry name" value="P-loop containing nucleotide triphosphate hydrolases"/>
    <property type="match status" value="1"/>
</dbReference>
<dbReference type="InterPro" id="IPR003593">
    <property type="entry name" value="AAA+_ATPase"/>
</dbReference>
<dbReference type="GO" id="GO:0005524">
    <property type="term" value="F:ATP binding"/>
    <property type="evidence" value="ECO:0007669"/>
    <property type="project" value="UniProtKB-KW"/>
</dbReference>
<sequence length="314" mass="35017">MNQSEKARLLNLESEIHKRVIGQDEAVTAVSDAIIRSRGGLGNEKRPIGSFMFLGPSGVGKTELAKALAAELFDSEENIVRIDMSEYMESHSVSRLIGAPPGYVGYEEGGQLTEAIRRRPYSVILFDEIEKAHPQVFNVLLQLLDEGRLTDGRGRTVDFKNTVVIMTSNLGSEIIMKGVETTGQVDEQVKEQVMEIVKKSFKPEFLNRMDDIIVFSPLSEKELKEIVKLQMGEVIKVIKKRYPGSEVEMTEAAIEGIIKAGYSIAYGARPMRRYIEKTVVTEITKSIIGGVMKEKSKIKIGYEDGKIEVKITDN</sequence>
<evidence type="ECO:0000256" key="2">
    <source>
        <dbReference type="ARBA" id="ARBA00022840"/>
    </source>
</evidence>
<name>A0A5K1VSQ8_ENTHI</name>
<dbReference type="PANTHER" id="PTHR11638:SF18">
    <property type="entry name" value="HEAT SHOCK PROTEIN 104"/>
    <property type="match status" value="1"/>
</dbReference>
<dbReference type="PRINTS" id="PR00300">
    <property type="entry name" value="CLPPROTEASEA"/>
</dbReference>
<dbReference type="EMBL" id="BDEQ01000001">
    <property type="protein sequence ID" value="GAT99636.1"/>
    <property type="molecule type" value="Genomic_DNA"/>
</dbReference>
<comment type="caution">
    <text evidence="6">The sequence shown here is derived from an EMBL/GenBank/DDBJ whole genome shotgun (WGS) entry which is preliminary data.</text>
</comment>
<dbReference type="InterPro" id="IPR019489">
    <property type="entry name" value="Clp_ATPase_C"/>
</dbReference>
<dbReference type="SMART" id="SM01086">
    <property type="entry name" value="ClpB_D2-small"/>
    <property type="match status" value="1"/>
</dbReference>
<dbReference type="GO" id="GO:0005737">
    <property type="term" value="C:cytoplasm"/>
    <property type="evidence" value="ECO:0007669"/>
    <property type="project" value="TreeGrafter"/>
</dbReference>
<proteinExistence type="predicted"/>
<dbReference type="InterPro" id="IPR003959">
    <property type="entry name" value="ATPase_AAA_core"/>
</dbReference>
<dbReference type="InterPro" id="IPR027417">
    <property type="entry name" value="P-loop_NTPase"/>
</dbReference>
<dbReference type="PROSITE" id="PS00871">
    <property type="entry name" value="CLPAB_2"/>
    <property type="match status" value="1"/>
</dbReference>
<dbReference type="InterPro" id="IPR001270">
    <property type="entry name" value="ClpA/B"/>
</dbReference>
<dbReference type="Proteomes" id="UP000078387">
    <property type="component" value="Unassembled WGS sequence"/>
</dbReference>
<feature type="domain" description="Clp ATPase C-terminal" evidence="5">
    <location>
        <begin position="218"/>
        <end position="309"/>
    </location>
</feature>